<feature type="domain" description="C2 tensin-type" evidence="5">
    <location>
        <begin position="186"/>
        <end position="409"/>
    </location>
</feature>
<dbReference type="InterPro" id="IPR051281">
    <property type="entry name" value="Dual-spec_lipid-protein_phosph"/>
</dbReference>
<dbReference type="InterPro" id="IPR014020">
    <property type="entry name" value="Tensin_C2-dom"/>
</dbReference>
<name>A0AAD1X654_EUPCR</name>
<evidence type="ECO:0000259" key="5">
    <source>
        <dbReference type="PROSITE" id="PS51182"/>
    </source>
</evidence>
<dbReference type="GO" id="GO:0016314">
    <property type="term" value="F:phosphatidylinositol-3,4,5-trisphosphate 3-phosphatase activity"/>
    <property type="evidence" value="ECO:0007669"/>
    <property type="project" value="TreeGrafter"/>
</dbReference>
<evidence type="ECO:0000313" key="7">
    <source>
        <dbReference type="Proteomes" id="UP001295684"/>
    </source>
</evidence>
<dbReference type="InterPro" id="IPR000387">
    <property type="entry name" value="Tyr_Pase_dom"/>
</dbReference>
<evidence type="ECO:0000313" key="6">
    <source>
        <dbReference type="EMBL" id="CAI2359071.1"/>
    </source>
</evidence>
<dbReference type="PROSITE" id="PS50056">
    <property type="entry name" value="TYR_PHOSPHATASE_2"/>
    <property type="match status" value="1"/>
</dbReference>
<dbReference type="PROSITE" id="PS51181">
    <property type="entry name" value="PPASE_TENSIN"/>
    <property type="match status" value="1"/>
</dbReference>
<dbReference type="InterPro" id="IPR035892">
    <property type="entry name" value="C2_domain_sf"/>
</dbReference>
<evidence type="ECO:0000259" key="3">
    <source>
        <dbReference type="PROSITE" id="PS50056"/>
    </source>
</evidence>
<dbReference type="InterPro" id="IPR029021">
    <property type="entry name" value="Prot-tyrosine_phosphatase-like"/>
</dbReference>
<feature type="domain" description="Phosphatase tensin-type" evidence="4">
    <location>
        <begin position="13"/>
        <end position="182"/>
    </location>
</feature>
<keyword evidence="7" id="KW-1185">Reference proteome</keyword>
<feature type="region of interest" description="Disordered" evidence="2">
    <location>
        <begin position="672"/>
        <end position="707"/>
    </location>
</feature>
<reference evidence="6" key="1">
    <citation type="submission" date="2023-07" db="EMBL/GenBank/DDBJ databases">
        <authorList>
            <consortium name="AG Swart"/>
            <person name="Singh M."/>
            <person name="Singh A."/>
            <person name="Seah K."/>
            <person name="Emmerich C."/>
        </authorList>
    </citation>
    <scope>NUCLEOTIDE SEQUENCE</scope>
    <source>
        <strain evidence="6">DP1</strain>
    </source>
</reference>
<dbReference type="PROSITE" id="PS00383">
    <property type="entry name" value="TYR_PHOSPHATASE_1"/>
    <property type="match status" value="1"/>
</dbReference>
<dbReference type="SMART" id="SM01326">
    <property type="entry name" value="PTEN_C2"/>
    <property type="match status" value="1"/>
</dbReference>
<dbReference type="PROSITE" id="PS51182">
    <property type="entry name" value="C2_TENSIN"/>
    <property type="match status" value="1"/>
</dbReference>
<dbReference type="SUPFAM" id="SSF49562">
    <property type="entry name" value="C2 domain (Calcium/lipid-binding domain, CaLB)"/>
    <property type="match status" value="1"/>
</dbReference>
<dbReference type="AlphaFoldDB" id="A0AAD1X654"/>
<protein>
    <recommendedName>
        <fullName evidence="8">Phosphatidylinositol-3,4,5-trisphosphate 3-phosphatase</fullName>
    </recommendedName>
</protein>
<dbReference type="Pfam" id="PF10409">
    <property type="entry name" value="PTEN_C2"/>
    <property type="match status" value="1"/>
</dbReference>
<keyword evidence="1" id="KW-0378">Hydrolase</keyword>
<dbReference type="Gene3D" id="2.60.40.1110">
    <property type="match status" value="1"/>
</dbReference>
<dbReference type="PANTHER" id="PTHR12305">
    <property type="entry name" value="PHOSPHATASE WITH HOMOLOGY TO TENSIN"/>
    <property type="match status" value="1"/>
</dbReference>
<dbReference type="InterPro" id="IPR057023">
    <property type="entry name" value="PTP-SAK"/>
</dbReference>
<proteinExistence type="predicted"/>
<gene>
    <name evidence="6" type="ORF">ECRASSUSDP1_LOCUS356</name>
</gene>
<organism evidence="6 7">
    <name type="scientific">Euplotes crassus</name>
    <dbReference type="NCBI Taxonomy" id="5936"/>
    <lineage>
        <taxon>Eukaryota</taxon>
        <taxon>Sar</taxon>
        <taxon>Alveolata</taxon>
        <taxon>Ciliophora</taxon>
        <taxon>Intramacronucleata</taxon>
        <taxon>Spirotrichea</taxon>
        <taxon>Hypotrichia</taxon>
        <taxon>Euplotida</taxon>
        <taxon>Euplotidae</taxon>
        <taxon>Moneuplotes</taxon>
    </lineage>
</organism>
<evidence type="ECO:0000259" key="4">
    <source>
        <dbReference type="PROSITE" id="PS51181"/>
    </source>
</evidence>
<dbReference type="SUPFAM" id="SSF52799">
    <property type="entry name" value="(Phosphotyrosine protein) phosphatases II"/>
    <property type="match status" value="1"/>
</dbReference>
<dbReference type="GO" id="GO:0005829">
    <property type="term" value="C:cytosol"/>
    <property type="evidence" value="ECO:0007669"/>
    <property type="project" value="TreeGrafter"/>
</dbReference>
<evidence type="ECO:0000256" key="1">
    <source>
        <dbReference type="ARBA" id="ARBA00022801"/>
    </source>
</evidence>
<accession>A0AAD1X654</accession>
<dbReference type="Proteomes" id="UP001295684">
    <property type="component" value="Unassembled WGS sequence"/>
</dbReference>
<evidence type="ECO:0000256" key="2">
    <source>
        <dbReference type="SAM" id="MobiDB-lite"/>
    </source>
</evidence>
<dbReference type="InterPro" id="IPR029023">
    <property type="entry name" value="Tensin_phosphatase"/>
</dbReference>
<sequence>MDWLRSKVSGKRNRFKDEDYNLDITYITDRILAMSFPASGFERCYRNNINSVSRFLDQRHPGNYKIYNLSNRTYNFNKFKGEVVSYEWEDHHAPPILLLFRICYDMYKYLQNPNNVIVVHCNAGKGRTGTSISCFLIYSGLAQSSQDAIRYYGRKRFSTGLGITQPSQIRYVRYFELVYKGIVISPSLMVIKQIKMKTIPHMNGKSCKPFIELHSLSKMSMFYTGKNDNLRTYKDKADKRKGSRMLKNHRTDPYVIINQPPDLSKTPRTESVMEESKFKVSPKLERKYISVGLGSLDDLESKQMNFLVPPKESKQVIFDLEPAENIEDEDDDTVIIPQRVDQLVAGDILLKIKHKGNFSNPLVCRICFNTAFAYDNIMKYTIKDVDPVSLRKNDKFEEDFAITLVSEPFCKKCTSQTPMEEFCISCQTNLEKEIRRWKKIHKIIEVHKSKYSVLLNYSAASEMHFCHSNYDDFNEILKRDSCYRKQSFRWSKATCSMEQLIDNSDSEDSQGSGSEKDNQCEKEFDNQIFTENIGEAIDQYNEVCLTKVKSQDPDLLGEFEFTQEISRKKTRTTFKDDADQFTSYQKDERLMKEYVIDKEIMEPVKLIVSTPASAPSQNGSKIDTNELKATTQTEQILEKIDRGDNFFDMIHEEYKKAEKRPRNCIVQKKRINSGRPSKTAAQHLPIFPTHSKRSSSSNPEEANRVSDYFLREDFINEE</sequence>
<evidence type="ECO:0008006" key="8">
    <source>
        <dbReference type="Google" id="ProtNLM"/>
    </source>
</evidence>
<dbReference type="CDD" id="cd14497">
    <property type="entry name" value="PTP_PTEN-like"/>
    <property type="match status" value="1"/>
</dbReference>
<dbReference type="InterPro" id="IPR016130">
    <property type="entry name" value="Tyr_Pase_AS"/>
</dbReference>
<feature type="domain" description="Tyrosine specific protein phosphatases" evidence="3">
    <location>
        <begin position="97"/>
        <end position="156"/>
    </location>
</feature>
<comment type="caution">
    <text evidence="6">The sequence shown here is derived from an EMBL/GenBank/DDBJ whole genome shotgun (WGS) entry which is preliminary data.</text>
</comment>
<dbReference type="Gene3D" id="3.90.190.10">
    <property type="entry name" value="Protein tyrosine phosphatase superfamily"/>
    <property type="match status" value="1"/>
</dbReference>
<dbReference type="EMBL" id="CAMPGE010000329">
    <property type="protein sequence ID" value="CAI2359071.1"/>
    <property type="molecule type" value="Genomic_DNA"/>
</dbReference>
<dbReference type="PANTHER" id="PTHR12305:SF60">
    <property type="entry name" value="PHOSPHATIDYLINOSITOL 3,4,5-TRISPHOSPHATE 3-PHOSPHATASE TPTE2-RELATED"/>
    <property type="match status" value="1"/>
</dbReference>
<dbReference type="Pfam" id="PF22784">
    <property type="entry name" value="PTP-SAK"/>
    <property type="match status" value="1"/>
</dbReference>